<dbReference type="GO" id="GO:0022857">
    <property type="term" value="F:transmembrane transporter activity"/>
    <property type="evidence" value="ECO:0007669"/>
    <property type="project" value="InterPro"/>
</dbReference>
<dbReference type="InterPro" id="IPR036615">
    <property type="entry name" value="Mur_ligase_C_dom_sf"/>
</dbReference>
<dbReference type="PATRIC" id="fig|1307.475.peg.531"/>
<evidence type="ECO:0000313" key="26">
    <source>
        <dbReference type="Proteomes" id="UP000074664"/>
    </source>
</evidence>
<sequence>MKTNKSRDVATLAIFLTIMIVIEVVSQMIFANFILPIKPTITHIPIIIASILYGPRLGAQLGGFMGIMSIIRNSIIISPMSYVFSPFVEHGNFNSILIALVPRILIGVTPYFVYKLMKNKKGLLLAGLTGTLTNTIFVLTGIFFLFSNVYAGDIKLLLASIVSFNSIAELTISGLLTIAIVPVLQKVQK</sequence>
<accession>A0A0M9FLW5</accession>
<dbReference type="InterPro" id="IPR035911">
    <property type="entry name" value="MurE/MurF_N"/>
</dbReference>
<evidence type="ECO:0000313" key="23">
    <source>
        <dbReference type="Proteomes" id="UP000073200"/>
    </source>
</evidence>
<evidence type="ECO:0000313" key="3">
    <source>
        <dbReference type="EMBL" id="CYT99780.1"/>
    </source>
</evidence>
<evidence type="ECO:0000313" key="29">
    <source>
        <dbReference type="Proteomes" id="UP001272448"/>
    </source>
</evidence>
<dbReference type="Gene3D" id="3.40.1190.10">
    <property type="entry name" value="Mur-like, catalytic domain"/>
    <property type="match status" value="1"/>
</dbReference>
<dbReference type="SUPFAM" id="SSF63418">
    <property type="entry name" value="MurE/MurF N-terminal domain"/>
    <property type="match status" value="1"/>
</dbReference>
<dbReference type="EMBL" id="FIHG01000001">
    <property type="protein sequence ID" value="CYU71548.1"/>
    <property type="molecule type" value="Genomic_DNA"/>
</dbReference>
<feature type="transmembrane region" description="Helical" evidence="1">
    <location>
        <begin position="12"/>
        <end position="35"/>
    </location>
</feature>
<dbReference type="EMBL" id="FIGH01000007">
    <property type="protein sequence ID" value="CYU71736.1"/>
    <property type="molecule type" value="Genomic_DNA"/>
</dbReference>
<evidence type="ECO:0000313" key="17">
    <source>
        <dbReference type="Proteomes" id="UP000069831"/>
    </source>
</evidence>
<dbReference type="EMBL" id="FILL01000030">
    <property type="protein sequence ID" value="CYX91827.1"/>
    <property type="molecule type" value="Genomic_DNA"/>
</dbReference>
<dbReference type="GO" id="GO:0005737">
    <property type="term" value="C:cytoplasm"/>
    <property type="evidence" value="ECO:0007669"/>
    <property type="project" value="UniProtKB-SubCell"/>
</dbReference>
<evidence type="ECO:0000313" key="10">
    <source>
        <dbReference type="EMBL" id="CYV87314.1"/>
    </source>
</evidence>
<evidence type="ECO:0000313" key="5">
    <source>
        <dbReference type="EMBL" id="CYU71548.1"/>
    </source>
</evidence>
<reference evidence="14" key="4">
    <citation type="submission" date="2023-07" db="EMBL/GenBank/DDBJ databases">
        <title>Characterization of virulence traits, antimicrobial resistance genes carried by mobile genetic elements and competence in Streptococcus suis strains isolated in France.</title>
        <authorList>
            <person name="Dechene-Tempier M."/>
            <person name="Marois-Crehan C."/>
            <person name="De Boisseson C."/>
            <person name="Lucas P."/>
            <person name="Bougeard S."/>
            <person name="Libante V."/>
            <person name="Payot S."/>
        </authorList>
    </citation>
    <scope>NUCLEOTIDE SEQUENCE</scope>
    <source>
        <strain evidence="14">1532</strain>
        <strain evidence="15">1551</strain>
    </source>
</reference>
<evidence type="ECO:0000313" key="12">
    <source>
        <dbReference type="EMBL" id="CYW99184.1"/>
    </source>
</evidence>
<dbReference type="InterPro" id="IPR005761">
    <property type="entry name" value="UDP-N-AcMur-Glu-dNH2Pim_ligase"/>
</dbReference>
<keyword evidence="1" id="KW-1133">Transmembrane helix</keyword>
<dbReference type="EMBL" id="JAUTFT010000018">
    <property type="protein sequence ID" value="MDW8635824.1"/>
    <property type="molecule type" value="Genomic_DNA"/>
</dbReference>
<dbReference type="Proteomes" id="UP000072353">
    <property type="component" value="Unassembled WGS sequence"/>
</dbReference>
<dbReference type="Proteomes" id="UP000073200">
    <property type="component" value="Unassembled WGS sequence"/>
</dbReference>
<dbReference type="Proteomes" id="UP000072003">
    <property type="component" value="Unassembled WGS sequence"/>
</dbReference>
<evidence type="ECO:0000313" key="21">
    <source>
        <dbReference type="Proteomes" id="UP000072353"/>
    </source>
</evidence>
<proteinExistence type="inferred from homology"/>
<feature type="transmembrane region" description="Helical" evidence="1">
    <location>
        <begin position="70"/>
        <end position="88"/>
    </location>
</feature>
<evidence type="ECO:0000256" key="1">
    <source>
        <dbReference type="SAM" id="Phobius"/>
    </source>
</evidence>
<dbReference type="Proteomes" id="UP000323128">
    <property type="component" value="Chromosome"/>
</dbReference>
<dbReference type="EMBL" id="FIIN01000005">
    <property type="protein sequence ID" value="CYV87314.1"/>
    <property type="molecule type" value="Genomic_DNA"/>
</dbReference>
<dbReference type="GO" id="GO:0047482">
    <property type="term" value="F:UDP-N-acetylmuramoyl-L-alanyl-D-glutamate-L-lysine ligase activity"/>
    <property type="evidence" value="ECO:0007669"/>
    <property type="project" value="UniProtKB-UniRule"/>
</dbReference>
<protein>
    <submittedName>
        <fullName evidence="14">ECF transporter S component</fullName>
    </submittedName>
    <submittedName>
        <fullName evidence="3">Membrane protein</fullName>
    </submittedName>
</protein>
<evidence type="ECO:0000313" key="19">
    <source>
        <dbReference type="Proteomes" id="UP000071962"/>
    </source>
</evidence>
<evidence type="ECO:0000313" key="28">
    <source>
        <dbReference type="Proteomes" id="UP000315224"/>
    </source>
</evidence>
<dbReference type="EMBL" id="CP030010">
    <property type="protein sequence ID" value="ASW49833.2"/>
    <property type="molecule type" value="Genomic_DNA"/>
</dbReference>
<dbReference type="NCBIfam" id="NF010628">
    <property type="entry name" value="PRK14022.1"/>
    <property type="match status" value="1"/>
</dbReference>
<feature type="transmembrane region" description="Helical" evidence="1">
    <location>
        <begin position="41"/>
        <end position="58"/>
    </location>
</feature>
<evidence type="ECO:0000313" key="13">
    <source>
        <dbReference type="EMBL" id="CYX91827.1"/>
    </source>
</evidence>
<dbReference type="EMBL" id="FIGG01000008">
    <property type="protein sequence ID" value="CYU95099.1"/>
    <property type="molecule type" value="Genomic_DNA"/>
</dbReference>
<feature type="transmembrane region" description="Helical" evidence="1">
    <location>
        <begin position="158"/>
        <end position="184"/>
    </location>
</feature>
<evidence type="ECO:0000313" key="11">
    <source>
        <dbReference type="EMBL" id="CYW19072.1"/>
    </source>
</evidence>
<dbReference type="GO" id="GO:0008360">
    <property type="term" value="P:regulation of cell shape"/>
    <property type="evidence" value="ECO:0007669"/>
    <property type="project" value="UniProtKB-KW"/>
</dbReference>
<feature type="transmembrane region" description="Helical" evidence="1">
    <location>
        <begin position="94"/>
        <end position="114"/>
    </location>
</feature>
<dbReference type="Pfam" id="PF02875">
    <property type="entry name" value="Mur_ligase_C"/>
    <property type="match status" value="1"/>
</dbReference>
<dbReference type="AlphaFoldDB" id="A0A0M9FLW5"/>
<dbReference type="Proteomes" id="UP000315224">
    <property type="component" value="Unassembled WGS sequence"/>
</dbReference>
<dbReference type="EMBL" id="FIIR01000010">
    <property type="protein sequence ID" value="CYV85924.1"/>
    <property type="molecule type" value="Genomic_DNA"/>
</dbReference>
<dbReference type="EMBL" id="FIIB01000016">
    <property type="protein sequence ID" value="CYV77038.1"/>
    <property type="molecule type" value="Genomic_DNA"/>
</dbReference>
<dbReference type="Gene3D" id="3.40.1390.10">
    <property type="entry name" value="MurE/MurF, N-terminal domain"/>
    <property type="match status" value="1"/>
</dbReference>
<dbReference type="Proteomes" id="UP001276229">
    <property type="component" value="Unassembled WGS sequence"/>
</dbReference>
<evidence type="ECO:0000313" key="25">
    <source>
        <dbReference type="Proteomes" id="UP000074356"/>
    </source>
</evidence>
<reference evidence="17 18" key="1">
    <citation type="submission" date="2016-02" db="EMBL/GenBank/DDBJ databases">
        <authorList>
            <consortium name="Pathogen Informatics"/>
        </authorList>
    </citation>
    <scope>NUCLEOTIDE SEQUENCE [LARGE SCALE GENOMIC DNA]</scope>
    <source>
        <strain evidence="3 20">LSS100</strain>
        <strain evidence="4 24">LSS27</strain>
        <strain evidence="6 26">LSS30</strain>
        <strain evidence="7 22">LSS31</strain>
        <strain evidence="5 23">LSS59</strain>
        <strain evidence="8 25">LSS78</strain>
        <strain evidence="11 27">LSS79</strain>
        <strain evidence="10 18">LSS90</strain>
        <strain evidence="9 17">LSS95</strain>
        <strain evidence="12 19">SS1062</strain>
        <strain evidence="13 21">SS975</strain>
    </source>
</reference>
<dbReference type="UniPathway" id="UPA00219"/>
<name>A0A0M9FLW5_STRSU</name>
<dbReference type="Gene3D" id="3.90.190.20">
    <property type="entry name" value="Mur ligase, C-terminal domain"/>
    <property type="match status" value="1"/>
</dbReference>
<dbReference type="Gene3D" id="1.10.1760.20">
    <property type="match status" value="1"/>
</dbReference>
<evidence type="ECO:0000313" key="8">
    <source>
        <dbReference type="EMBL" id="CYV77038.1"/>
    </source>
</evidence>
<dbReference type="Proteomes" id="UP000075193">
    <property type="component" value="Unassembled WGS sequence"/>
</dbReference>
<dbReference type="PANTHER" id="PTHR23135:SF4">
    <property type="entry name" value="UDP-N-ACETYLMURAMOYL-L-ALANYL-D-GLUTAMATE--2,6-DIAMINOPIMELATE LIGASE MURE HOMOLOG, CHLOROPLASTIC"/>
    <property type="match status" value="1"/>
</dbReference>
<evidence type="ECO:0000313" key="24">
    <source>
        <dbReference type="Proteomes" id="UP000073390"/>
    </source>
</evidence>
<evidence type="ECO:0000313" key="14">
    <source>
        <dbReference type="EMBL" id="MDW8635824.1"/>
    </source>
</evidence>
<evidence type="ECO:0000313" key="22">
    <source>
        <dbReference type="Proteomes" id="UP000072530"/>
    </source>
</evidence>
<dbReference type="Proteomes" id="UP000071765">
    <property type="component" value="Unassembled WGS sequence"/>
</dbReference>
<evidence type="ECO:0000313" key="16">
    <source>
        <dbReference type="EMBL" id="TQE87680.1"/>
    </source>
</evidence>
<dbReference type="Proteomes" id="UP000074664">
    <property type="component" value="Unassembled WGS sequence"/>
</dbReference>
<organism evidence="14 29">
    <name type="scientific">Streptococcus suis</name>
    <dbReference type="NCBI Taxonomy" id="1307"/>
    <lineage>
        <taxon>Bacteria</taxon>
        <taxon>Bacillati</taxon>
        <taxon>Bacillota</taxon>
        <taxon>Bacilli</taxon>
        <taxon>Lactobacillales</taxon>
        <taxon>Streptococcaceae</taxon>
        <taxon>Streptococcus</taxon>
    </lineage>
</organism>
<accession>A0A3Q8BCM8</accession>
<reference evidence="16 28" key="2">
    <citation type="submission" date="2019-06" db="EMBL/GenBank/DDBJ databases">
        <title>Comprehensive assessment of Oxford Nanopore MinION sequencing for bacterial characterization and routine diagnosis.</title>
        <authorList>
            <person name="Tan S."/>
            <person name="Dvorak C.M.T."/>
            <person name="Gebhart C."/>
            <person name="Estrada A."/>
            <person name="Marthaler D.G."/>
            <person name="Murtaugh M.P."/>
        </authorList>
    </citation>
    <scope>NUCLEOTIDE SEQUENCE [LARGE SCALE GENOMIC DNA]</scope>
    <source>
        <strain evidence="16 28">2017UMN1435.21</strain>
    </source>
</reference>
<feature type="transmembrane region" description="Helical" evidence="1">
    <location>
        <begin position="123"/>
        <end position="146"/>
    </location>
</feature>
<dbReference type="EMBL" id="FIIC01000043">
    <property type="protein sequence ID" value="CYW19072.1"/>
    <property type="molecule type" value="Genomic_DNA"/>
</dbReference>
<dbReference type="EMBL" id="FIKT01000010">
    <property type="protein sequence ID" value="CYW99184.1"/>
    <property type="molecule type" value="Genomic_DNA"/>
</dbReference>
<dbReference type="InterPro" id="IPR036565">
    <property type="entry name" value="Mur-like_cat_sf"/>
</dbReference>
<dbReference type="GO" id="GO:0051301">
    <property type="term" value="P:cell division"/>
    <property type="evidence" value="ECO:0007669"/>
    <property type="project" value="UniProtKB-KW"/>
</dbReference>
<dbReference type="EMBL" id="FIFN01000005">
    <property type="protein sequence ID" value="CYT99780.1"/>
    <property type="molecule type" value="Genomic_DNA"/>
</dbReference>
<evidence type="ECO:0000313" key="9">
    <source>
        <dbReference type="EMBL" id="CYV85924.1"/>
    </source>
</evidence>
<keyword evidence="1" id="KW-0812">Transmembrane</keyword>
<dbReference type="InterPro" id="IPR024529">
    <property type="entry name" value="ECF_trnsprt_substrate-spec"/>
</dbReference>
<dbReference type="Proteomes" id="UP001272448">
    <property type="component" value="Unassembled WGS sequence"/>
</dbReference>
<dbReference type="SUPFAM" id="SSF53244">
    <property type="entry name" value="MurD-like peptide ligases, peptide-binding domain"/>
    <property type="match status" value="1"/>
</dbReference>
<dbReference type="GO" id="GO:0005524">
    <property type="term" value="F:ATP binding"/>
    <property type="evidence" value="ECO:0007669"/>
    <property type="project" value="UniProtKB-UniRule"/>
</dbReference>
<gene>
    <name evidence="3" type="primary">panT</name>
    <name evidence="2" type="ORF">A7J08_05920</name>
    <name evidence="4" type="ORF">ERS132389_00770</name>
    <name evidence="6" type="ORF">ERS132392_01620</name>
    <name evidence="7" type="ORF">ERS132393_01715</name>
    <name evidence="5" type="ORF">ERS132421_00365</name>
    <name evidence="8" type="ORF">ERS132440_01685</name>
    <name evidence="11" type="ORF">ERS132441_02064</name>
    <name evidence="10" type="ORF">ERS132452_00991</name>
    <name evidence="9" type="ORF">ERS132457_01127</name>
    <name evidence="3" type="ORF">ERS132462_00671</name>
    <name evidence="13" type="ORF">ERS132521_02118</name>
    <name evidence="12" type="ORF">ERS132551_01015</name>
    <name evidence="16" type="ORF">FH692_08445</name>
    <name evidence="15" type="ORF">Q7V66_05080</name>
    <name evidence="14" type="ORF">Q7V77_08930</name>
</gene>
<dbReference type="Proteomes" id="UP000069831">
    <property type="component" value="Unassembled WGS sequence"/>
</dbReference>
<evidence type="ECO:0000313" key="18">
    <source>
        <dbReference type="Proteomes" id="UP000071765"/>
    </source>
</evidence>
<evidence type="ECO:0000313" key="20">
    <source>
        <dbReference type="Proteomes" id="UP000072003"/>
    </source>
</evidence>
<dbReference type="NCBIfam" id="TIGR01085">
    <property type="entry name" value="murE"/>
    <property type="match status" value="1"/>
</dbReference>
<dbReference type="EMBL" id="JAUTFL010000009">
    <property type="protein sequence ID" value="MDW8645522.1"/>
    <property type="molecule type" value="Genomic_DNA"/>
</dbReference>
<keyword evidence="1" id="KW-0472">Membrane</keyword>
<dbReference type="Pfam" id="PF12822">
    <property type="entry name" value="ECF_trnsprt"/>
    <property type="match status" value="1"/>
</dbReference>
<dbReference type="GO" id="GO:0071555">
    <property type="term" value="P:cell wall organization"/>
    <property type="evidence" value="ECO:0007669"/>
    <property type="project" value="UniProtKB-KW"/>
</dbReference>
<dbReference type="RefSeq" id="WP_015646942.1">
    <property type="nucleotide sequence ID" value="NZ_AP023391.1"/>
</dbReference>
<dbReference type="Pfam" id="PF08245">
    <property type="entry name" value="Mur_ligase_M"/>
    <property type="match status" value="1"/>
</dbReference>
<dbReference type="Proteomes" id="UP000071962">
    <property type="component" value="Unassembled WGS sequence"/>
</dbReference>
<dbReference type="EMBL" id="VIEK01000013">
    <property type="protein sequence ID" value="TQE87680.1"/>
    <property type="molecule type" value="Genomic_DNA"/>
</dbReference>
<evidence type="ECO:0000313" key="4">
    <source>
        <dbReference type="EMBL" id="CYU39771.1"/>
    </source>
</evidence>
<dbReference type="GO" id="GO:0009252">
    <property type="term" value="P:peptidoglycan biosynthetic process"/>
    <property type="evidence" value="ECO:0007669"/>
    <property type="project" value="UniProtKB-UniRule"/>
</dbReference>
<evidence type="ECO:0000313" key="7">
    <source>
        <dbReference type="EMBL" id="CYU95099.1"/>
    </source>
</evidence>
<dbReference type="EMBL" id="FIGB01000002">
    <property type="protein sequence ID" value="CYU39771.1"/>
    <property type="molecule type" value="Genomic_DNA"/>
</dbReference>
<evidence type="ECO:0000313" key="6">
    <source>
        <dbReference type="EMBL" id="CYU71736.1"/>
    </source>
</evidence>
<dbReference type="SUPFAM" id="SSF53623">
    <property type="entry name" value="MurD-like peptide ligases, catalytic domain"/>
    <property type="match status" value="1"/>
</dbReference>
<evidence type="ECO:0000313" key="15">
    <source>
        <dbReference type="EMBL" id="MDW8645522.1"/>
    </source>
</evidence>
<evidence type="ECO:0000313" key="27">
    <source>
        <dbReference type="Proteomes" id="UP000075193"/>
    </source>
</evidence>
<dbReference type="Proteomes" id="UP000074356">
    <property type="component" value="Unassembled WGS sequence"/>
</dbReference>
<dbReference type="RefSeq" id="WP_024382741.1">
    <property type="nucleotide sequence ID" value="NZ_CP030010.1"/>
</dbReference>
<dbReference type="Proteomes" id="UP000073390">
    <property type="component" value="Unassembled WGS sequence"/>
</dbReference>
<dbReference type="InterPro" id="IPR013221">
    <property type="entry name" value="Mur_ligase_cen"/>
</dbReference>
<dbReference type="HAMAP" id="MF_00208">
    <property type="entry name" value="MurE"/>
    <property type="match status" value="1"/>
</dbReference>
<dbReference type="PANTHER" id="PTHR23135">
    <property type="entry name" value="MUR LIGASE FAMILY MEMBER"/>
    <property type="match status" value="1"/>
</dbReference>
<dbReference type="InterPro" id="IPR004101">
    <property type="entry name" value="Mur_ligase_C"/>
</dbReference>
<reference evidence="2" key="3">
    <citation type="journal article" date="2021" name="Front. Microbiol.">
        <title>Comparative Virulence and Genomic Analysis of Streptococcus suis Isolates.</title>
        <authorList>
            <person name="Nicholson T.L."/>
            <person name="Waack U."/>
            <person name="Anderson T.K."/>
            <person name="Bayles D.O."/>
            <person name="Zaia S.R."/>
            <person name="Goertz I."/>
            <person name="Eppinger M."/>
            <person name="Hau S.J."/>
            <person name="Brockmeier S.L."/>
            <person name="Shore S.M."/>
        </authorList>
    </citation>
    <scope>NUCLEOTIDE SEQUENCE</scope>
    <source>
        <strain evidence="2">SRD478</strain>
    </source>
</reference>
<dbReference type="Proteomes" id="UP000072530">
    <property type="component" value="Unassembled WGS sequence"/>
</dbReference>
<evidence type="ECO:0000313" key="2">
    <source>
        <dbReference type="EMBL" id="ASW49833.2"/>
    </source>
</evidence>
<dbReference type="GO" id="GO:0000287">
    <property type="term" value="F:magnesium ion binding"/>
    <property type="evidence" value="ECO:0007669"/>
    <property type="project" value="UniProtKB-UniRule"/>
</dbReference>